<comment type="similarity">
    <text evidence="1">Belongs to the cytochrome P450 family.</text>
</comment>
<dbReference type="Gene3D" id="1.10.630.10">
    <property type="entry name" value="Cytochrome P450"/>
    <property type="match status" value="1"/>
</dbReference>
<dbReference type="PANTHER" id="PTHR24305:SF166">
    <property type="entry name" value="CYTOCHROME P450 12A4, MITOCHONDRIAL-RELATED"/>
    <property type="match status" value="1"/>
</dbReference>
<dbReference type="PANTHER" id="PTHR24305">
    <property type="entry name" value="CYTOCHROME P450"/>
    <property type="match status" value="1"/>
</dbReference>
<dbReference type="InterPro" id="IPR050121">
    <property type="entry name" value="Cytochrome_P450_monoxygenase"/>
</dbReference>
<dbReference type="GO" id="GO:0004497">
    <property type="term" value="F:monooxygenase activity"/>
    <property type="evidence" value="ECO:0007669"/>
    <property type="project" value="InterPro"/>
</dbReference>
<dbReference type="EMBL" id="KV784359">
    <property type="protein sequence ID" value="OEU15890.1"/>
    <property type="molecule type" value="Genomic_DNA"/>
</dbReference>
<dbReference type="AlphaFoldDB" id="A0A1E7FCK3"/>
<evidence type="ECO:0000313" key="3">
    <source>
        <dbReference type="Proteomes" id="UP000095751"/>
    </source>
</evidence>
<dbReference type="InterPro" id="IPR001128">
    <property type="entry name" value="Cyt_P450"/>
</dbReference>
<keyword evidence="3" id="KW-1185">Reference proteome</keyword>
<dbReference type="GO" id="GO:0016705">
    <property type="term" value="F:oxidoreductase activity, acting on paired donors, with incorporation or reduction of molecular oxygen"/>
    <property type="evidence" value="ECO:0007669"/>
    <property type="project" value="InterPro"/>
</dbReference>
<dbReference type="GO" id="GO:0005506">
    <property type="term" value="F:iron ion binding"/>
    <property type="evidence" value="ECO:0007669"/>
    <property type="project" value="InterPro"/>
</dbReference>
<evidence type="ECO:0000313" key="2">
    <source>
        <dbReference type="EMBL" id="OEU15890.1"/>
    </source>
</evidence>
<dbReference type="InterPro" id="IPR036396">
    <property type="entry name" value="Cyt_P450_sf"/>
</dbReference>
<dbReference type="KEGG" id="fcy:FRACYDRAFT_226383"/>
<sequence>MMTHRNKNVYGDDADAYIPSRWINPTQAQKDSFLIYSAGKQNCVGQALANAELQCIIPKILSEVELEVVDEGRITWFLTLKPIGATLRAKRVIR</sequence>
<protein>
    <submittedName>
        <fullName evidence="2">Cytochrome P450</fullName>
    </submittedName>
</protein>
<reference evidence="2 3" key="1">
    <citation type="submission" date="2016-09" db="EMBL/GenBank/DDBJ databases">
        <title>Extensive genetic diversity and differential bi-allelic expression allows diatom success in the polar Southern Ocean.</title>
        <authorList>
            <consortium name="DOE Joint Genome Institute"/>
            <person name="Mock T."/>
            <person name="Otillar R.P."/>
            <person name="Strauss J."/>
            <person name="Dupont C."/>
            <person name="Frickenhaus S."/>
            <person name="Maumus F."/>
            <person name="Mcmullan M."/>
            <person name="Sanges R."/>
            <person name="Schmutz J."/>
            <person name="Toseland A."/>
            <person name="Valas R."/>
            <person name="Veluchamy A."/>
            <person name="Ward B.J."/>
            <person name="Allen A."/>
            <person name="Barry K."/>
            <person name="Falciatore A."/>
            <person name="Ferrante M."/>
            <person name="Fortunato A.E."/>
            <person name="Gloeckner G."/>
            <person name="Gruber A."/>
            <person name="Hipkin R."/>
            <person name="Janech M."/>
            <person name="Kroth P."/>
            <person name="Leese F."/>
            <person name="Lindquist E."/>
            <person name="Lyon B.R."/>
            <person name="Martin J."/>
            <person name="Mayer C."/>
            <person name="Parker M."/>
            <person name="Quesneville H."/>
            <person name="Raymond J."/>
            <person name="Uhlig C."/>
            <person name="Valentin K.U."/>
            <person name="Worden A.Z."/>
            <person name="Armbrust E.V."/>
            <person name="Bowler C."/>
            <person name="Green B."/>
            <person name="Moulton V."/>
            <person name="Van Oosterhout C."/>
            <person name="Grigoriev I."/>
        </authorList>
    </citation>
    <scope>NUCLEOTIDE SEQUENCE [LARGE SCALE GENOMIC DNA]</scope>
    <source>
        <strain evidence="2 3">CCMP1102</strain>
    </source>
</reference>
<name>A0A1E7FCK3_9STRA</name>
<evidence type="ECO:0000256" key="1">
    <source>
        <dbReference type="ARBA" id="ARBA00010617"/>
    </source>
</evidence>
<dbReference type="OrthoDB" id="45232at2759"/>
<gene>
    <name evidence="2" type="ORF">FRACYDRAFT_226383</name>
</gene>
<accession>A0A1E7FCK3</accession>
<proteinExistence type="inferred from homology"/>
<dbReference type="InParanoid" id="A0A1E7FCK3"/>
<dbReference type="GO" id="GO:0020037">
    <property type="term" value="F:heme binding"/>
    <property type="evidence" value="ECO:0007669"/>
    <property type="project" value="InterPro"/>
</dbReference>
<organism evidence="2 3">
    <name type="scientific">Fragilariopsis cylindrus CCMP1102</name>
    <dbReference type="NCBI Taxonomy" id="635003"/>
    <lineage>
        <taxon>Eukaryota</taxon>
        <taxon>Sar</taxon>
        <taxon>Stramenopiles</taxon>
        <taxon>Ochrophyta</taxon>
        <taxon>Bacillariophyta</taxon>
        <taxon>Bacillariophyceae</taxon>
        <taxon>Bacillariophycidae</taxon>
        <taxon>Bacillariales</taxon>
        <taxon>Bacillariaceae</taxon>
        <taxon>Fragilariopsis</taxon>
    </lineage>
</organism>
<dbReference type="Pfam" id="PF00067">
    <property type="entry name" value="p450"/>
    <property type="match status" value="1"/>
</dbReference>
<dbReference type="SUPFAM" id="SSF48264">
    <property type="entry name" value="Cytochrome P450"/>
    <property type="match status" value="1"/>
</dbReference>
<dbReference type="Proteomes" id="UP000095751">
    <property type="component" value="Unassembled WGS sequence"/>
</dbReference>